<keyword evidence="1" id="KW-0732">Signal</keyword>
<comment type="caution">
    <text evidence="2">The sequence shown here is derived from an EMBL/GenBank/DDBJ whole genome shotgun (WGS) entry which is preliminary data.</text>
</comment>
<evidence type="ECO:0000313" key="3">
    <source>
        <dbReference type="EMBL" id="PLS00836.1"/>
    </source>
</evidence>
<keyword evidence="5" id="KW-1185">Reference proteome</keyword>
<feature type="signal peptide" evidence="1">
    <location>
        <begin position="1"/>
        <end position="24"/>
    </location>
</feature>
<reference evidence="3 5" key="2">
    <citation type="submission" date="2017-12" db="EMBL/GenBank/DDBJ databases">
        <title>Comparative Functional Genomics of Dry Heat Resistant strains isolated from the Viking Spacecraft.</title>
        <authorList>
            <person name="Seuylemezian A."/>
            <person name="Cooper K."/>
            <person name="Vaishampayan P."/>
        </authorList>
    </citation>
    <scope>NUCLEOTIDE SEQUENCE [LARGE SCALE GENOMIC DNA]</scope>
    <source>
        <strain evidence="3 5">ATCC 29669</strain>
    </source>
</reference>
<dbReference type="OrthoDB" id="2872776at2"/>
<dbReference type="EMBL" id="PGVD01000002">
    <property type="protein sequence ID" value="PLS00836.1"/>
    <property type="molecule type" value="Genomic_DNA"/>
</dbReference>
<evidence type="ECO:0000313" key="4">
    <source>
        <dbReference type="Proteomes" id="UP000234951"/>
    </source>
</evidence>
<accession>A0A2N5GFZ7</accession>
<dbReference type="Pfam" id="PF13028">
    <property type="entry name" value="DUF3889"/>
    <property type="match status" value="1"/>
</dbReference>
<dbReference type="Gene3D" id="3.10.450.390">
    <property type="entry name" value="Protein of unknown function DUF3889"/>
    <property type="match status" value="1"/>
</dbReference>
<evidence type="ECO:0000256" key="1">
    <source>
        <dbReference type="SAM" id="SignalP"/>
    </source>
</evidence>
<organism evidence="2 4">
    <name type="scientific">Bacillus canaveralius</name>
    <dbReference type="NCBI Taxonomy" id="1403243"/>
    <lineage>
        <taxon>Bacteria</taxon>
        <taxon>Bacillati</taxon>
        <taxon>Bacillota</taxon>
        <taxon>Bacilli</taxon>
        <taxon>Bacillales</taxon>
        <taxon>Bacillaceae</taxon>
        <taxon>Bacillus</taxon>
    </lineage>
</organism>
<sequence>MKKSLLIAMFTCLLFAFGPFHTDAQQQPDYEKYGRIATAVIKEDYPGAELKDYQYLGRKRISATDVSDSFRFQVTEQGKPKNLVVNVAHNLQNKKLLNLSVEEERSF</sequence>
<dbReference type="AlphaFoldDB" id="A0A2N5GFZ7"/>
<protein>
    <submittedName>
        <fullName evidence="2">Uncharacterized protein</fullName>
    </submittedName>
</protein>
<proteinExistence type="predicted"/>
<dbReference type="RefSeq" id="WP_101579479.1">
    <property type="nucleotide sequence ID" value="NZ_PGVA01000082.1"/>
</dbReference>
<evidence type="ECO:0000313" key="2">
    <source>
        <dbReference type="EMBL" id="PLR79645.1"/>
    </source>
</evidence>
<name>A0A2N5GFZ7_9BACI</name>
<evidence type="ECO:0000313" key="5">
    <source>
        <dbReference type="Proteomes" id="UP000235114"/>
    </source>
</evidence>
<dbReference type="EMBL" id="PGVA01000082">
    <property type="protein sequence ID" value="PLR79645.1"/>
    <property type="molecule type" value="Genomic_DNA"/>
</dbReference>
<gene>
    <name evidence="2" type="ORF">CU635_21815</name>
    <name evidence="3" type="ORF">CVD25_00535</name>
</gene>
<feature type="chain" id="PRO_5043159375" evidence="1">
    <location>
        <begin position="25"/>
        <end position="107"/>
    </location>
</feature>
<reference evidence="2 4" key="1">
    <citation type="submission" date="2017-11" db="EMBL/GenBank/DDBJ databases">
        <title>Comparitive Functional Genomics of Dry Heat Resistant strains isolated from the Viking Spacecraft.</title>
        <authorList>
            <person name="Seuylemezian A."/>
            <person name="Cooper K."/>
            <person name="Vaishampayan P."/>
        </authorList>
    </citation>
    <scope>NUCLEOTIDE SEQUENCE [LARGE SCALE GENOMIC DNA]</scope>
    <source>
        <strain evidence="2 4">M4.6</strain>
    </source>
</reference>
<dbReference type="Proteomes" id="UP000234951">
    <property type="component" value="Unassembled WGS sequence"/>
</dbReference>
<dbReference type="InterPro" id="IPR024987">
    <property type="entry name" value="DUF3889"/>
</dbReference>
<dbReference type="Proteomes" id="UP000235114">
    <property type="component" value="Unassembled WGS sequence"/>
</dbReference>